<dbReference type="PIRSF" id="PIRSF005087">
    <property type="entry name" value="NrdI"/>
    <property type="match status" value="1"/>
</dbReference>
<comment type="function">
    <text evidence="1 4">Probably involved in ribonucleotide reductase function.</text>
</comment>
<dbReference type="Gene3D" id="3.40.50.360">
    <property type="match status" value="1"/>
</dbReference>
<sequence>MLLEAPVVAPEIVYFSSISGNTARFVSKLGRPAARIPLHASEPALEVAHPYVLITPTYGEHGRGSVPKQVIRFLNDEGNRALIRGVVAGGNTNFGSDFCIAGDIIAAKCDVPYLHRFEVFGTPDDVTTLNKRLDDLWQL</sequence>
<dbReference type="InterPro" id="IPR020852">
    <property type="entry name" value="RNR_Ib_NrdI_bac"/>
</dbReference>
<dbReference type="PANTHER" id="PTHR37297">
    <property type="entry name" value="PROTEIN NRDI"/>
    <property type="match status" value="1"/>
</dbReference>
<comment type="similarity">
    <text evidence="2 4">Belongs to the NrdI family.</text>
</comment>
<organism evidence="5 6">
    <name type="scientific">Agrococcus jejuensis</name>
    <dbReference type="NCBI Taxonomy" id="399736"/>
    <lineage>
        <taxon>Bacteria</taxon>
        <taxon>Bacillati</taxon>
        <taxon>Actinomycetota</taxon>
        <taxon>Actinomycetes</taxon>
        <taxon>Micrococcales</taxon>
        <taxon>Microbacteriaceae</taxon>
        <taxon>Agrococcus</taxon>
    </lineage>
</organism>
<evidence type="ECO:0000256" key="1">
    <source>
        <dbReference type="ARBA" id="ARBA00003999"/>
    </source>
</evidence>
<gene>
    <name evidence="4" type="primary">nrdI</name>
    <name evidence="5" type="ORF">SAMN04489720_1429</name>
</gene>
<accession>A0A1G8CWS3</accession>
<dbReference type="STRING" id="399736.SAMN04489720_1429"/>
<dbReference type="EMBL" id="LT629695">
    <property type="protein sequence ID" value="SDH49643.1"/>
    <property type="molecule type" value="Genomic_DNA"/>
</dbReference>
<dbReference type="OrthoDB" id="350535at2"/>
<dbReference type="Proteomes" id="UP000198822">
    <property type="component" value="Chromosome I"/>
</dbReference>
<dbReference type="PANTHER" id="PTHR37297:SF1">
    <property type="entry name" value="PROTEIN NRDI"/>
    <property type="match status" value="1"/>
</dbReference>
<evidence type="ECO:0000256" key="2">
    <source>
        <dbReference type="ARBA" id="ARBA00009942"/>
    </source>
</evidence>
<dbReference type="NCBIfam" id="TIGR00333">
    <property type="entry name" value="nrdI"/>
    <property type="match status" value="1"/>
</dbReference>
<dbReference type="SUPFAM" id="SSF52218">
    <property type="entry name" value="Flavoproteins"/>
    <property type="match status" value="1"/>
</dbReference>
<dbReference type="HAMAP" id="MF_00128">
    <property type="entry name" value="NrdI"/>
    <property type="match status" value="1"/>
</dbReference>
<keyword evidence="6" id="KW-1185">Reference proteome</keyword>
<evidence type="ECO:0000313" key="5">
    <source>
        <dbReference type="EMBL" id="SDH49643.1"/>
    </source>
</evidence>
<proteinExistence type="inferred from homology"/>
<name>A0A1G8CWS3_9MICO</name>
<protein>
    <recommendedName>
        <fullName evidence="3 4">Protein NrdI</fullName>
    </recommendedName>
</protein>
<evidence type="ECO:0000256" key="3">
    <source>
        <dbReference type="ARBA" id="ARBA00020129"/>
    </source>
</evidence>
<dbReference type="Pfam" id="PF07972">
    <property type="entry name" value="Flavodoxin_NdrI"/>
    <property type="match status" value="1"/>
</dbReference>
<reference evidence="6" key="1">
    <citation type="submission" date="2016-10" db="EMBL/GenBank/DDBJ databases">
        <authorList>
            <person name="Varghese N."/>
            <person name="Submissions S."/>
        </authorList>
    </citation>
    <scope>NUCLEOTIDE SEQUENCE [LARGE SCALE GENOMIC DNA]</scope>
    <source>
        <strain evidence="6">DSM 22002</strain>
    </source>
</reference>
<dbReference type="AlphaFoldDB" id="A0A1G8CWS3"/>
<dbReference type="GO" id="GO:0010181">
    <property type="term" value="F:FMN binding"/>
    <property type="evidence" value="ECO:0007669"/>
    <property type="project" value="InterPro"/>
</dbReference>
<evidence type="ECO:0000256" key="4">
    <source>
        <dbReference type="HAMAP-Rule" id="MF_00128"/>
    </source>
</evidence>
<dbReference type="InterPro" id="IPR004465">
    <property type="entry name" value="RNR_NrdI"/>
</dbReference>
<evidence type="ECO:0000313" key="6">
    <source>
        <dbReference type="Proteomes" id="UP000198822"/>
    </source>
</evidence>
<dbReference type="InterPro" id="IPR029039">
    <property type="entry name" value="Flavoprotein-like_sf"/>
</dbReference>
<dbReference type="RefSeq" id="WP_092503712.1">
    <property type="nucleotide sequence ID" value="NZ_LT629695.1"/>
</dbReference>